<evidence type="ECO:0000313" key="7">
    <source>
        <dbReference type="EMBL" id="JAP94974.1"/>
    </source>
</evidence>
<keyword evidence="5" id="KW-0486">Methionine biosynthesis</keyword>
<proteinExistence type="predicted"/>
<dbReference type="Gene3D" id="3.40.50.1580">
    <property type="entry name" value="Nucleoside phosphorylase domain"/>
    <property type="match status" value="1"/>
</dbReference>
<keyword evidence="4" id="KW-0378">Hydrolase</keyword>
<dbReference type="AlphaFoldDB" id="A0A146KGG6"/>
<evidence type="ECO:0000256" key="5">
    <source>
        <dbReference type="ARBA" id="ARBA00023167"/>
    </source>
</evidence>
<dbReference type="GO" id="GO:0008930">
    <property type="term" value="F:methylthioadenosine nucleosidase activity"/>
    <property type="evidence" value="ECO:0007669"/>
    <property type="project" value="InterPro"/>
</dbReference>
<reference evidence="7" key="1">
    <citation type="submission" date="2015-07" db="EMBL/GenBank/DDBJ databases">
        <title>Adaptation to a free-living lifestyle via gene acquisitions in the diplomonad Trepomonas sp. PC1.</title>
        <authorList>
            <person name="Xu F."/>
            <person name="Jerlstrom-Hultqvist J."/>
            <person name="Kolisko M."/>
            <person name="Simpson A.G.B."/>
            <person name="Roger A.J."/>
            <person name="Svard S.G."/>
            <person name="Andersson J.O."/>
        </authorList>
    </citation>
    <scope>NUCLEOTIDE SEQUENCE</scope>
    <source>
        <strain evidence="7">PC1</strain>
    </source>
</reference>
<dbReference type="NCBIfam" id="NF004079">
    <property type="entry name" value="PRK05584.1"/>
    <property type="match status" value="1"/>
</dbReference>
<sequence>MIGVICATDREFEIIQQKVQQFEKHEHMNRLFYTGTLNGKKIVINKCGVGKVSCALTVAAMSVFYKIEFLIFVGTAGAIGKDVKIGDIIISKSCVQFDFDGRPFVEKCVVFSVGQKEIKADEQLVEKAQIAVGKFLQKNDIPTEVYKELGISGQKAHTGIIASGDQFVSSQEQKKAILADVPEALCNEMEGAAVAQACFELKIPYVVVRVVSDSADGGAHADYEKFCNKLAGNVTFAILDEFIQQM</sequence>
<dbReference type="InterPro" id="IPR000845">
    <property type="entry name" value="Nucleoside_phosphorylase_d"/>
</dbReference>
<dbReference type="InterPro" id="IPR035994">
    <property type="entry name" value="Nucleoside_phosphorylase_sf"/>
</dbReference>
<keyword evidence="3" id="KW-0028">Amino-acid biosynthesis</keyword>
<protein>
    <recommendedName>
        <fullName evidence="2">adenosylhomocysteine nucleosidase</fullName>
        <ecNumber evidence="2">3.2.2.9</ecNumber>
    </recommendedName>
</protein>
<dbReference type="InterPro" id="IPR010049">
    <property type="entry name" value="MTA_SAH_Nsdase"/>
</dbReference>
<dbReference type="GO" id="GO:0019284">
    <property type="term" value="P:L-methionine salvage from S-adenosylmethionine"/>
    <property type="evidence" value="ECO:0007669"/>
    <property type="project" value="TreeGrafter"/>
</dbReference>
<evidence type="ECO:0000259" key="6">
    <source>
        <dbReference type="Pfam" id="PF01048"/>
    </source>
</evidence>
<dbReference type="Pfam" id="PF01048">
    <property type="entry name" value="PNP_UDP_1"/>
    <property type="match status" value="1"/>
</dbReference>
<dbReference type="EC" id="3.2.2.9" evidence="2"/>
<organism evidence="7">
    <name type="scientific">Trepomonas sp. PC1</name>
    <dbReference type="NCBI Taxonomy" id="1076344"/>
    <lineage>
        <taxon>Eukaryota</taxon>
        <taxon>Metamonada</taxon>
        <taxon>Diplomonadida</taxon>
        <taxon>Hexamitidae</taxon>
        <taxon>Hexamitinae</taxon>
        <taxon>Trepomonas</taxon>
    </lineage>
</organism>
<evidence type="ECO:0000256" key="1">
    <source>
        <dbReference type="ARBA" id="ARBA00004945"/>
    </source>
</evidence>
<dbReference type="GO" id="GO:0019509">
    <property type="term" value="P:L-methionine salvage from methylthioadenosine"/>
    <property type="evidence" value="ECO:0007669"/>
    <property type="project" value="UniProtKB-UniPathway"/>
</dbReference>
<dbReference type="NCBIfam" id="TIGR01704">
    <property type="entry name" value="MTA_SAH-Nsdase"/>
    <property type="match status" value="1"/>
</dbReference>
<dbReference type="GO" id="GO:0005829">
    <property type="term" value="C:cytosol"/>
    <property type="evidence" value="ECO:0007669"/>
    <property type="project" value="TreeGrafter"/>
</dbReference>
<dbReference type="GO" id="GO:0009164">
    <property type="term" value="P:nucleoside catabolic process"/>
    <property type="evidence" value="ECO:0007669"/>
    <property type="project" value="InterPro"/>
</dbReference>
<comment type="pathway">
    <text evidence="1">Amino-acid biosynthesis; L-methionine biosynthesis via salvage pathway; S-methyl-5-thio-alpha-D-ribose 1-phosphate from S-methyl-5'-thioadenosine (hydrolase route): step 1/2.</text>
</comment>
<evidence type="ECO:0000256" key="3">
    <source>
        <dbReference type="ARBA" id="ARBA00022605"/>
    </source>
</evidence>
<dbReference type="UniPathway" id="UPA00904">
    <property type="reaction ID" value="UER00871"/>
</dbReference>
<feature type="domain" description="Nucleoside phosphorylase" evidence="6">
    <location>
        <begin position="2"/>
        <end position="243"/>
    </location>
</feature>
<dbReference type="EMBL" id="GDID01001632">
    <property type="protein sequence ID" value="JAP94974.1"/>
    <property type="molecule type" value="Transcribed_RNA"/>
</dbReference>
<accession>A0A146KGG6</accession>
<dbReference type="CDD" id="cd09008">
    <property type="entry name" value="MTAN"/>
    <property type="match status" value="1"/>
</dbReference>
<name>A0A146KGG6_9EUKA</name>
<evidence type="ECO:0000256" key="4">
    <source>
        <dbReference type="ARBA" id="ARBA00022801"/>
    </source>
</evidence>
<evidence type="ECO:0000256" key="2">
    <source>
        <dbReference type="ARBA" id="ARBA00011974"/>
    </source>
</evidence>
<dbReference type="GO" id="GO:0008782">
    <property type="term" value="F:adenosylhomocysteine nucleosidase activity"/>
    <property type="evidence" value="ECO:0007669"/>
    <property type="project" value="UniProtKB-EC"/>
</dbReference>
<dbReference type="PANTHER" id="PTHR46832">
    <property type="entry name" value="5'-METHYLTHIOADENOSINE/S-ADENOSYLHOMOCYSTEINE NUCLEOSIDASE"/>
    <property type="match status" value="1"/>
</dbReference>
<dbReference type="SUPFAM" id="SSF53167">
    <property type="entry name" value="Purine and uridine phosphorylases"/>
    <property type="match status" value="1"/>
</dbReference>
<gene>
    <name evidence="7" type="ORF">TPC1_12176</name>
</gene>
<dbReference type="PANTHER" id="PTHR46832:SF1">
    <property type="entry name" value="5'-METHYLTHIOADENOSINE_S-ADENOSYLHOMOCYSTEINE NUCLEOSIDASE"/>
    <property type="match status" value="1"/>
</dbReference>